<name>A0A7J6X156_THATH</name>
<gene>
    <name evidence="1" type="ORF">FRX31_006954</name>
</gene>
<dbReference type="InterPro" id="IPR045700">
    <property type="entry name" value="Rab3GAP1"/>
</dbReference>
<evidence type="ECO:0000313" key="2">
    <source>
        <dbReference type="Proteomes" id="UP000554482"/>
    </source>
</evidence>
<protein>
    <submittedName>
        <fullName evidence="1">Rab3 gtpase-activating protein catalytic subunit</fullName>
    </submittedName>
</protein>
<dbReference type="PANTHER" id="PTHR21422">
    <property type="entry name" value="RAB3 GTPASE-ACTIVATING PROTEIN CATALYTIC SUBUNIT"/>
    <property type="match status" value="1"/>
</dbReference>
<sequence length="98" mass="11154">NFDVKQRVRIHERHAVENLFKHPTANQSWRKVLSMGNLLNGHEPVLREIVFSRHDNVSGDHYGAGSPRASNEKMETHRMYICGTSNDLRVALSVTSSD</sequence>
<dbReference type="GO" id="GO:0005096">
    <property type="term" value="F:GTPase activator activity"/>
    <property type="evidence" value="ECO:0007669"/>
    <property type="project" value="InterPro"/>
</dbReference>
<dbReference type="AlphaFoldDB" id="A0A7J6X156"/>
<dbReference type="Proteomes" id="UP000554482">
    <property type="component" value="Unassembled WGS sequence"/>
</dbReference>
<keyword evidence="2" id="KW-1185">Reference proteome</keyword>
<organism evidence="1 2">
    <name type="scientific">Thalictrum thalictroides</name>
    <name type="common">Rue-anemone</name>
    <name type="synonym">Anemone thalictroides</name>
    <dbReference type="NCBI Taxonomy" id="46969"/>
    <lineage>
        <taxon>Eukaryota</taxon>
        <taxon>Viridiplantae</taxon>
        <taxon>Streptophyta</taxon>
        <taxon>Embryophyta</taxon>
        <taxon>Tracheophyta</taxon>
        <taxon>Spermatophyta</taxon>
        <taxon>Magnoliopsida</taxon>
        <taxon>Ranunculales</taxon>
        <taxon>Ranunculaceae</taxon>
        <taxon>Thalictroideae</taxon>
        <taxon>Thalictrum</taxon>
    </lineage>
</organism>
<dbReference type="OrthoDB" id="17346at2759"/>
<dbReference type="EMBL" id="JABWDY010006751">
    <property type="protein sequence ID" value="KAF5203459.1"/>
    <property type="molecule type" value="Genomic_DNA"/>
</dbReference>
<evidence type="ECO:0000313" key="1">
    <source>
        <dbReference type="EMBL" id="KAF5203459.1"/>
    </source>
</evidence>
<feature type="non-terminal residue" evidence="1">
    <location>
        <position position="1"/>
    </location>
</feature>
<dbReference type="PANTHER" id="PTHR21422:SF9">
    <property type="entry name" value="RAB3 GTPASE-ACTIVATING PROTEIN CATALYTIC SUBUNIT"/>
    <property type="match status" value="1"/>
</dbReference>
<proteinExistence type="predicted"/>
<comment type="caution">
    <text evidence="1">The sequence shown here is derived from an EMBL/GenBank/DDBJ whole genome shotgun (WGS) entry which is preliminary data.</text>
</comment>
<accession>A0A7J6X156</accession>
<reference evidence="1 2" key="1">
    <citation type="submission" date="2020-06" db="EMBL/GenBank/DDBJ databases">
        <title>Transcriptomic and genomic resources for Thalictrum thalictroides and T. hernandezii: Facilitating candidate gene discovery in an emerging model plant lineage.</title>
        <authorList>
            <person name="Arias T."/>
            <person name="Riano-Pachon D.M."/>
            <person name="Di Stilio V.S."/>
        </authorList>
    </citation>
    <scope>NUCLEOTIDE SEQUENCE [LARGE SCALE GENOMIC DNA]</scope>
    <source>
        <strain evidence="2">cv. WT478/WT964</strain>
        <tissue evidence="1">Leaves</tissue>
    </source>
</reference>